<keyword evidence="2" id="KW-1133">Transmembrane helix</keyword>
<dbReference type="NCBIfam" id="TIGR01571">
    <property type="entry name" value="A_thal_Cys_rich"/>
    <property type="match status" value="1"/>
</dbReference>
<dbReference type="OMA" id="DATHDPM"/>
<feature type="compositionally biased region" description="Pro residues" evidence="1">
    <location>
        <begin position="234"/>
        <end position="243"/>
    </location>
</feature>
<evidence type="ECO:0000313" key="4">
    <source>
        <dbReference type="Proteomes" id="UP000030762"/>
    </source>
</evidence>
<evidence type="ECO:0008006" key="5">
    <source>
        <dbReference type="Google" id="ProtNLM"/>
    </source>
</evidence>
<keyword evidence="4" id="KW-1185">Reference proteome</keyword>
<dbReference type="GeneID" id="19953265"/>
<name>T0RIR9_SAPDV</name>
<keyword evidence="2" id="KW-0472">Membrane</keyword>
<reference evidence="3 4" key="1">
    <citation type="submission" date="2012-04" db="EMBL/GenBank/DDBJ databases">
        <title>The Genome Sequence of Saprolegnia declina VS20.</title>
        <authorList>
            <consortium name="The Broad Institute Genome Sequencing Platform"/>
            <person name="Russ C."/>
            <person name="Nusbaum C."/>
            <person name="Tyler B."/>
            <person name="van West P."/>
            <person name="Dieguez-Uribeondo J."/>
            <person name="de Bruijn I."/>
            <person name="Tripathy S."/>
            <person name="Jiang R."/>
            <person name="Young S.K."/>
            <person name="Zeng Q."/>
            <person name="Gargeya S."/>
            <person name="Fitzgerald M."/>
            <person name="Haas B."/>
            <person name="Abouelleil A."/>
            <person name="Alvarado L."/>
            <person name="Arachchi H.M."/>
            <person name="Berlin A."/>
            <person name="Chapman S.B."/>
            <person name="Goldberg J."/>
            <person name="Griggs A."/>
            <person name="Gujja S."/>
            <person name="Hansen M."/>
            <person name="Howarth C."/>
            <person name="Imamovic A."/>
            <person name="Larimer J."/>
            <person name="McCowen C."/>
            <person name="Montmayeur A."/>
            <person name="Murphy C."/>
            <person name="Neiman D."/>
            <person name="Pearson M."/>
            <person name="Priest M."/>
            <person name="Roberts A."/>
            <person name="Saif S."/>
            <person name="Shea T."/>
            <person name="Sisk P."/>
            <person name="Sykes S."/>
            <person name="Wortman J."/>
            <person name="Nusbaum C."/>
            <person name="Birren B."/>
        </authorList>
    </citation>
    <scope>NUCLEOTIDE SEQUENCE [LARGE SCALE GENOMIC DNA]</scope>
    <source>
        <strain evidence="3 4">VS20</strain>
    </source>
</reference>
<dbReference type="PANTHER" id="PTHR15907">
    <property type="entry name" value="DUF614 FAMILY PROTEIN-RELATED"/>
    <property type="match status" value="1"/>
</dbReference>
<feature type="compositionally biased region" description="Basic and acidic residues" evidence="1">
    <location>
        <begin position="35"/>
        <end position="49"/>
    </location>
</feature>
<proteinExistence type="predicted"/>
<keyword evidence="2" id="KW-0812">Transmembrane</keyword>
<dbReference type="InParanoid" id="T0RIR9"/>
<evidence type="ECO:0000256" key="2">
    <source>
        <dbReference type="SAM" id="Phobius"/>
    </source>
</evidence>
<dbReference type="RefSeq" id="XP_008616833.1">
    <property type="nucleotide sequence ID" value="XM_008618611.1"/>
</dbReference>
<feature type="region of interest" description="Disordered" evidence="1">
    <location>
        <begin position="201"/>
        <end position="243"/>
    </location>
</feature>
<accession>T0RIR9</accession>
<protein>
    <recommendedName>
        <fullName evidence="5">PLAC8 family protein</fullName>
    </recommendedName>
</protein>
<feature type="region of interest" description="Disordered" evidence="1">
    <location>
        <begin position="32"/>
        <end position="53"/>
    </location>
</feature>
<dbReference type="Pfam" id="PF04749">
    <property type="entry name" value="PLAC8"/>
    <property type="match status" value="1"/>
</dbReference>
<dbReference type="Proteomes" id="UP000030762">
    <property type="component" value="Unassembled WGS sequence"/>
</dbReference>
<organism evidence="3 4">
    <name type="scientific">Saprolegnia diclina (strain VS20)</name>
    <dbReference type="NCBI Taxonomy" id="1156394"/>
    <lineage>
        <taxon>Eukaryota</taxon>
        <taxon>Sar</taxon>
        <taxon>Stramenopiles</taxon>
        <taxon>Oomycota</taxon>
        <taxon>Saprolegniomycetes</taxon>
        <taxon>Saprolegniales</taxon>
        <taxon>Saprolegniaceae</taxon>
        <taxon>Saprolegnia</taxon>
    </lineage>
</organism>
<sequence length="243" mass="26846">MWPHRHCVSAIAHFRFCAAMFDSSKATPLQTLSPKVDDVRDDDEHHRDTTGTYLTGDRPRDENVLVVGRWEAPVFGCLTDVVPNCLLAFFCPCVSLAQTMARLGVASYYPMLLGLALCYGTGYGAVLPWLLMWYLRYKLRTRLSIPGSVATDCLLTFCCCGCTLAQMATQTHSYERNTCSIAPKATLPGYSDLLTHHDATHDPMTPPRPFGHASTAPQLEEPAPTTPPKKVFKDPPPPGMHYG</sequence>
<dbReference type="STRING" id="1156394.T0RIR9"/>
<dbReference type="InterPro" id="IPR006461">
    <property type="entry name" value="PLAC_motif_containing"/>
</dbReference>
<evidence type="ECO:0000256" key="1">
    <source>
        <dbReference type="SAM" id="MobiDB-lite"/>
    </source>
</evidence>
<dbReference type="AlphaFoldDB" id="T0RIR9"/>
<dbReference type="VEuPathDB" id="FungiDB:SDRG_12538"/>
<feature type="transmembrane region" description="Helical" evidence="2">
    <location>
        <begin position="108"/>
        <end position="135"/>
    </location>
</feature>
<dbReference type="EMBL" id="JH767181">
    <property type="protein sequence ID" value="EQC29767.1"/>
    <property type="molecule type" value="Genomic_DNA"/>
</dbReference>
<gene>
    <name evidence="3" type="ORF">SDRG_12538</name>
</gene>
<evidence type="ECO:0000313" key="3">
    <source>
        <dbReference type="EMBL" id="EQC29767.1"/>
    </source>
</evidence>
<dbReference type="OrthoDB" id="1045822at2759"/>